<keyword evidence="1" id="KW-0479">Metal-binding</keyword>
<dbReference type="PANTHER" id="PTHR30454">
    <property type="entry name" value="4-HYDROXY-3-METHYLBUT-2-EN-1-YL DIPHOSPHATE SYNTHASE"/>
    <property type="match status" value="1"/>
</dbReference>
<dbReference type="Gene3D" id="3.30.413.10">
    <property type="entry name" value="Sulfite Reductase Hemoprotein, domain 1"/>
    <property type="match status" value="1"/>
</dbReference>
<dbReference type="SUPFAM" id="SSF56014">
    <property type="entry name" value="Nitrite and sulphite reductase 4Fe-4S domain-like"/>
    <property type="match status" value="1"/>
</dbReference>
<keyword evidence="2" id="KW-0408">Iron</keyword>
<proteinExistence type="predicted"/>
<dbReference type="GO" id="GO:0016114">
    <property type="term" value="P:terpenoid biosynthetic process"/>
    <property type="evidence" value="ECO:0007669"/>
    <property type="project" value="InterPro"/>
</dbReference>
<evidence type="ECO:0000256" key="1">
    <source>
        <dbReference type="ARBA" id="ARBA00022723"/>
    </source>
</evidence>
<dbReference type="InterPro" id="IPR058579">
    <property type="entry name" value="IspG_C"/>
</dbReference>
<dbReference type="EMBL" id="AUZX01008493">
    <property type="protein sequence ID" value="EQD55762.1"/>
    <property type="molecule type" value="Genomic_DNA"/>
</dbReference>
<dbReference type="InterPro" id="IPR004588">
    <property type="entry name" value="IspG_bac-typ"/>
</dbReference>
<gene>
    <name evidence="5" type="ORF">B1A_11817</name>
</gene>
<dbReference type="GO" id="GO:0046872">
    <property type="term" value="F:metal ion binding"/>
    <property type="evidence" value="ECO:0007669"/>
    <property type="project" value="UniProtKB-KW"/>
</dbReference>
<comment type="caution">
    <text evidence="5">The sequence shown here is derived from an EMBL/GenBank/DDBJ whole genome shotgun (WGS) entry which is preliminary data.</text>
</comment>
<reference evidence="5" key="2">
    <citation type="journal article" date="2014" name="ISME J.">
        <title>Microbial stratification in low pH oxic and suboxic macroscopic growths along an acid mine drainage.</title>
        <authorList>
            <person name="Mendez-Garcia C."/>
            <person name="Mesa V."/>
            <person name="Sprenger R.R."/>
            <person name="Richter M."/>
            <person name="Diez M.S."/>
            <person name="Solano J."/>
            <person name="Bargiela R."/>
            <person name="Golyshina O.V."/>
            <person name="Manteca A."/>
            <person name="Ramos J.L."/>
            <person name="Gallego J.R."/>
            <person name="Llorente I."/>
            <person name="Martins Dos Santos V.A."/>
            <person name="Jensen O.N."/>
            <person name="Pelaez A.I."/>
            <person name="Sanchez J."/>
            <person name="Ferrer M."/>
        </authorList>
    </citation>
    <scope>NUCLEOTIDE SEQUENCE</scope>
</reference>
<name>T1AF21_9ZZZZ</name>
<dbReference type="InterPro" id="IPR045854">
    <property type="entry name" value="NO2/SO3_Rdtase_4Fe4S_sf"/>
</dbReference>
<dbReference type="GO" id="GO:0019288">
    <property type="term" value="P:isopentenyl diphosphate biosynthetic process, methylerythritol 4-phosphate pathway"/>
    <property type="evidence" value="ECO:0007669"/>
    <property type="project" value="TreeGrafter"/>
</dbReference>
<reference evidence="5" key="1">
    <citation type="submission" date="2013-08" db="EMBL/GenBank/DDBJ databases">
        <authorList>
            <person name="Mendez C."/>
            <person name="Richter M."/>
            <person name="Ferrer M."/>
            <person name="Sanchez J."/>
        </authorList>
    </citation>
    <scope>NUCLEOTIDE SEQUENCE</scope>
</reference>
<feature type="domain" description="IspG C-terminal" evidence="4">
    <location>
        <begin position="1"/>
        <end position="56"/>
    </location>
</feature>
<dbReference type="GO" id="GO:0051536">
    <property type="term" value="F:iron-sulfur cluster binding"/>
    <property type="evidence" value="ECO:0007669"/>
    <property type="project" value="UniProtKB-KW"/>
</dbReference>
<evidence type="ECO:0000256" key="2">
    <source>
        <dbReference type="ARBA" id="ARBA00023004"/>
    </source>
</evidence>
<dbReference type="PANTHER" id="PTHR30454:SF0">
    <property type="entry name" value="4-HYDROXY-3-METHYLBUT-2-EN-1-YL DIPHOSPHATE SYNTHASE (FERREDOXIN), CHLOROPLASTIC"/>
    <property type="match status" value="1"/>
</dbReference>
<dbReference type="GO" id="GO:0046429">
    <property type="term" value="F:4-hydroxy-3-methylbut-2-en-1-yl diphosphate synthase activity (ferredoxin)"/>
    <property type="evidence" value="ECO:0007669"/>
    <property type="project" value="InterPro"/>
</dbReference>
<dbReference type="AlphaFoldDB" id="T1AF21"/>
<evidence type="ECO:0000313" key="5">
    <source>
        <dbReference type="EMBL" id="EQD55762.1"/>
    </source>
</evidence>
<evidence type="ECO:0000256" key="3">
    <source>
        <dbReference type="ARBA" id="ARBA00023014"/>
    </source>
</evidence>
<sequence>MKVAVMGCVVNGPGECEGADVAIFAGDKRGIIYVQGEKVANVPEENILDALLEECKKFQAKVLRGEARLGEKVVDILPPDPIGELGSGYAKIAAAKADGGTALPVLNQ</sequence>
<evidence type="ECO:0000259" key="4">
    <source>
        <dbReference type="Pfam" id="PF26540"/>
    </source>
</evidence>
<keyword evidence="3" id="KW-0411">Iron-sulfur</keyword>
<accession>T1AF21</accession>
<organism evidence="5">
    <name type="scientific">mine drainage metagenome</name>
    <dbReference type="NCBI Taxonomy" id="410659"/>
    <lineage>
        <taxon>unclassified sequences</taxon>
        <taxon>metagenomes</taxon>
        <taxon>ecological metagenomes</taxon>
    </lineage>
</organism>
<dbReference type="Pfam" id="PF26540">
    <property type="entry name" value="GcpE_C"/>
    <property type="match status" value="1"/>
</dbReference>
<protein>
    <submittedName>
        <fullName evidence="5">4-hydroxy-3-methylbut-2-en-1-yl diphosphate synthase, bacterial-type</fullName>
    </submittedName>
</protein>